<accession>A0A9P9HXT7</accession>
<sequence>MFPLRLGISFRDGWIFSRVAPNLDRRFDRRGSYHLDEIVALCNYLNKTMSAESAARAITADCLDRYSEGDTAGALMRRNNLWRLLASTLLRFEDDCDMIVDLLVAIQSLPTMDSRPWWVTDPRPSESLCELPEFHRCWQFCYERNRCKCHDKFHDHRDTDDDFPHDRKYYKRAGTAEAKMYLRGIPGITEFWAYKTINLVCLWNHDLEFFIYEIHAWLQTAGPKLAEALDSNQIKCFERGVRGRPDKKYDISVTMFEHWHHWKKSFLEVSFDEDFLSRDARELARECHDIMKVQNIKLPLFL</sequence>
<dbReference type="EMBL" id="JAGMUX010000003">
    <property type="protein sequence ID" value="KAH7265505.1"/>
    <property type="molecule type" value="Genomic_DNA"/>
</dbReference>
<proteinExistence type="predicted"/>
<organism evidence="1 2">
    <name type="scientific">Fusarium redolens</name>
    <dbReference type="NCBI Taxonomy" id="48865"/>
    <lineage>
        <taxon>Eukaryota</taxon>
        <taxon>Fungi</taxon>
        <taxon>Dikarya</taxon>
        <taxon>Ascomycota</taxon>
        <taxon>Pezizomycotina</taxon>
        <taxon>Sordariomycetes</taxon>
        <taxon>Hypocreomycetidae</taxon>
        <taxon>Hypocreales</taxon>
        <taxon>Nectriaceae</taxon>
        <taxon>Fusarium</taxon>
        <taxon>Fusarium redolens species complex</taxon>
    </lineage>
</organism>
<gene>
    <name evidence="1" type="ORF">BKA55DRAFT_252487</name>
</gene>
<comment type="caution">
    <text evidence="1">The sequence shown here is derived from an EMBL/GenBank/DDBJ whole genome shotgun (WGS) entry which is preliminary data.</text>
</comment>
<reference evidence="1" key="1">
    <citation type="journal article" date="2021" name="Nat. Commun.">
        <title>Genetic determinants of endophytism in the Arabidopsis root mycobiome.</title>
        <authorList>
            <person name="Mesny F."/>
            <person name="Miyauchi S."/>
            <person name="Thiergart T."/>
            <person name="Pickel B."/>
            <person name="Atanasova L."/>
            <person name="Karlsson M."/>
            <person name="Huettel B."/>
            <person name="Barry K.W."/>
            <person name="Haridas S."/>
            <person name="Chen C."/>
            <person name="Bauer D."/>
            <person name="Andreopoulos W."/>
            <person name="Pangilinan J."/>
            <person name="LaButti K."/>
            <person name="Riley R."/>
            <person name="Lipzen A."/>
            <person name="Clum A."/>
            <person name="Drula E."/>
            <person name="Henrissat B."/>
            <person name="Kohler A."/>
            <person name="Grigoriev I.V."/>
            <person name="Martin F.M."/>
            <person name="Hacquard S."/>
        </authorList>
    </citation>
    <scope>NUCLEOTIDE SEQUENCE</scope>
    <source>
        <strain evidence="1">MPI-CAGE-AT-0023</strain>
    </source>
</reference>
<dbReference type="OrthoDB" id="5392447at2759"/>
<evidence type="ECO:0000313" key="1">
    <source>
        <dbReference type="EMBL" id="KAH7265505.1"/>
    </source>
</evidence>
<dbReference type="Proteomes" id="UP000720189">
    <property type="component" value="Unassembled WGS sequence"/>
</dbReference>
<name>A0A9P9HXT7_FUSRE</name>
<dbReference type="GeneID" id="70215323"/>
<dbReference type="AlphaFoldDB" id="A0A9P9HXT7"/>
<evidence type="ECO:0000313" key="2">
    <source>
        <dbReference type="Proteomes" id="UP000720189"/>
    </source>
</evidence>
<dbReference type="RefSeq" id="XP_046054240.1">
    <property type="nucleotide sequence ID" value="XM_046185369.1"/>
</dbReference>
<protein>
    <submittedName>
        <fullName evidence="1">Uncharacterized protein</fullName>
    </submittedName>
</protein>
<keyword evidence="2" id="KW-1185">Reference proteome</keyword>